<organism evidence="5 6">
    <name type="scientific">Clohesyomyces aquaticus</name>
    <dbReference type="NCBI Taxonomy" id="1231657"/>
    <lineage>
        <taxon>Eukaryota</taxon>
        <taxon>Fungi</taxon>
        <taxon>Dikarya</taxon>
        <taxon>Ascomycota</taxon>
        <taxon>Pezizomycotina</taxon>
        <taxon>Dothideomycetes</taxon>
        <taxon>Pleosporomycetidae</taxon>
        <taxon>Pleosporales</taxon>
        <taxon>Lindgomycetaceae</taxon>
        <taxon>Clohesyomyces</taxon>
    </lineage>
</organism>
<comment type="similarity">
    <text evidence="2 4">Belongs to the class-III pyridoxal-phosphate-dependent aminotransferase family.</text>
</comment>
<dbReference type="PANTHER" id="PTHR43094:SF1">
    <property type="entry name" value="AMINOTRANSFERASE CLASS-III"/>
    <property type="match status" value="1"/>
</dbReference>
<evidence type="ECO:0000256" key="1">
    <source>
        <dbReference type="ARBA" id="ARBA00001933"/>
    </source>
</evidence>
<dbReference type="EMBL" id="MCFA01000293">
    <property type="protein sequence ID" value="ORX95010.1"/>
    <property type="molecule type" value="Genomic_DNA"/>
</dbReference>
<dbReference type="InterPro" id="IPR015421">
    <property type="entry name" value="PyrdxlP-dep_Trfase_major"/>
</dbReference>
<dbReference type="InterPro" id="IPR015424">
    <property type="entry name" value="PyrdxlP-dep_Trfase"/>
</dbReference>
<comment type="cofactor">
    <cofactor evidence="1">
        <name>pyridoxal 5'-phosphate</name>
        <dbReference type="ChEBI" id="CHEBI:597326"/>
    </cofactor>
</comment>
<gene>
    <name evidence="5" type="ORF">BCR34DRAFT_608108</name>
</gene>
<dbReference type="InterPro" id="IPR015422">
    <property type="entry name" value="PyrdxlP-dep_Trfase_small"/>
</dbReference>
<dbReference type="CDD" id="cd00610">
    <property type="entry name" value="OAT_like"/>
    <property type="match status" value="1"/>
</dbReference>
<evidence type="ECO:0000256" key="2">
    <source>
        <dbReference type="ARBA" id="ARBA00008954"/>
    </source>
</evidence>
<accession>A0A1Y1YAG8</accession>
<dbReference type="Proteomes" id="UP000193144">
    <property type="component" value="Unassembled WGS sequence"/>
</dbReference>
<evidence type="ECO:0000256" key="3">
    <source>
        <dbReference type="ARBA" id="ARBA00022898"/>
    </source>
</evidence>
<dbReference type="GO" id="GO:0030170">
    <property type="term" value="F:pyridoxal phosphate binding"/>
    <property type="evidence" value="ECO:0007669"/>
    <property type="project" value="InterPro"/>
</dbReference>
<sequence length="476" mass="50881">MKSSTAINDGNVVVEATAKHTNGVTNGTPKSAILHRHIHHEPMMVKGASGNYLELTDGRKVLDASGGAAVACLGHNNKRVKAAIACQMDEVSYCASMFFGTTAGEELGKLLISSTGGKMARTFIVSSGSEAMEAAMKLGRQYFLEKSPPEPARINFIARKESYHGTTLGALSMGGHVARRKIYEPMLLSTTSRISACNAYRGQRKGERVEEYVSRLAKELEDEFQRLGPGTVCAFVAEPVVGAALGCVPAVPGYFEAMKKVCDRHGALLVLDEVMCGMGRTGTMHAWEQEGIIPDIQTIGKGLGGGYAPVAGLLIGHRVVNTLDRGTGAFAHGQTYQGHPIACAAALEVQRVIKEENLVENVSHMGQLLSSLLKARLGTHPNVGDIRGKGLFWGIEFVRDKVTKKPFDPADAIAMRIHQKAMSAPYNISLYPGSGTVDGVRGDHIQVCPAYNVTESDIKLIANLTASVVGDFFATL</sequence>
<evidence type="ECO:0000313" key="5">
    <source>
        <dbReference type="EMBL" id="ORX95010.1"/>
    </source>
</evidence>
<dbReference type="Gene3D" id="3.90.1150.10">
    <property type="entry name" value="Aspartate Aminotransferase, domain 1"/>
    <property type="match status" value="1"/>
</dbReference>
<keyword evidence="3 4" id="KW-0663">Pyridoxal phosphate</keyword>
<dbReference type="GO" id="GO:0005829">
    <property type="term" value="C:cytosol"/>
    <property type="evidence" value="ECO:0007669"/>
    <property type="project" value="TreeGrafter"/>
</dbReference>
<dbReference type="Gene3D" id="3.40.640.10">
    <property type="entry name" value="Type I PLP-dependent aspartate aminotransferase-like (Major domain)"/>
    <property type="match status" value="1"/>
</dbReference>
<dbReference type="GO" id="GO:0008483">
    <property type="term" value="F:transaminase activity"/>
    <property type="evidence" value="ECO:0007669"/>
    <property type="project" value="InterPro"/>
</dbReference>
<dbReference type="STRING" id="1231657.A0A1Y1YAG8"/>
<dbReference type="Pfam" id="PF00202">
    <property type="entry name" value="Aminotran_3"/>
    <property type="match status" value="1"/>
</dbReference>
<comment type="caution">
    <text evidence="5">The sequence shown here is derived from an EMBL/GenBank/DDBJ whole genome shotgun (WGS) entry which is preliminary data.</text>
</comment>
<evidence type="ECO:0000313" key="6">
    <source>
        <dbReference type="Proteomes" id="UP000193144"/>
    </source>
</evidence>
<dbReference type="OrthoDB" id="5419315at2759"/>
<reference evidence="5 6" key="1">
    <citation type="submission" date="2016-07" db="EMBL/GenBank/DDBJ databases">
        <title>Pervasive Adenine N6-methylation of Active Genes in Fungi.</title>
        <authorList>
            <consortium name="DOE Joint Genome Institute"/>
            <person name="Mondo S.J."/>
            <person name="Dannebaum R.O."/>
            <person name="Kuo R.C."/>
            <person name="Labutti K."/>
            <person name="Haridas S."/>
            <person name="Kuo A."/>
            <person name="Salamov A."/>
            <person name="Ahrendt S.R."/>
            <person name="Lipzen A."/>
            <person name="Sullivan W."/>
            <person name="Andreopoulos W.B."/>
            <person name="Clum A."/>
            <person name="Lindquist E."/>
            <person name="Daum C."/>
            <person name="Ramamoorthy G.K."/>
            <person name="Gryganskyi A."/>
            <person name="Culley D."/>
            <person name="Magnuson J.K."/>
            <person name="James T.Y."/>
            <person name="O'Malley M.A."/>
            <person name="Stajich J.E."/>
            <person name="Spatafora J.W."/>
            <person name="Visel A."/>
            <person name="Grigoriev I.V."/>
        </authorList>
    </citation>
    <scope>NUCLEOTIDE SEQUENCE [LARGE SCALE GENOMIC DNA]</scope>
    <source>
        <strain evidence="5 6">CBS 115471</strain>
    </source>
</reference>
<dbReference type="AlphaFoldDB" id="A0A1Y1YAG8"/>
<proteinExistence type="inferred from homology"/>
<dbReference type="PANTHER" id="PTHR43094">
    <property type="entry name" value="AMINOTRANSFERASE"/>
    <property type="match status" value="1"/>
</dbReference>
<evidence type="ECO:0000256" key="4">
    <source>
        <dbReference type="RuleBase" id="RU003560"/>
    </source>
</evidence>
<dbReference type="FunFam" id="3.40.640.10:FF:000004">
    <property type="entry name" value="Acetylornithine aminotransferase"/>
    <property type="match status" value="1"/>
</dbReference>
<keyword evidence="6" id="KW-1185">Reference proteome</keyword>
<dbReference type="SUPFAM" id="SSF53383">
    <property type="entry name" value="PLP-dependent transferases"/>
    <property type="match status" value="1"/>
</dbReference>
<protein>
    <submittedName>
        <fullName evidence="5">Pyridoxal phosphate-dependent transferase</fullName>
    </submittedName>
</protein>
<keyword evidence="5" id="KW-0808">Transferase</keyword>
<name>A0A1Y1YAG8_9PLEO</name>
<dbReference type="InterPro" id="IPR005814">
    <property type="entry name" value="Aminotrans_3"/>
</dbReference>
<dbReference type="NCBIfam" id="NF005685">
    <property type="entry name" value="PRK07483.1"/>
    <property type="match status" value="1"/>
</dbReference>